<proteinExistence type="predicted"/>
<protein>
    <submittedName>
        <fullName evidence="2">Uncharacterized protein</fullName>
    </submittedName>
</protein>
<reference evidence="3 4" key="1">
    <citation type="journal article" date="2020" name="Nat. Food">
        <title>A phased Vanilla planifolia genome enables genetic improvement of flavour and production.</title>
        <authorList>
            <person name="Hasing T."/>
            <person name="Tang H."/>
            <person name="Brym M."/>
            <person name="Khazi F."/>
            <person name="Huang T."/>
            <person name="Chambers A.H."/>
        </authorList>
    </citation>
    <scope>NUCLEOTIDE SEQUENCE [LARGE SCALE GENOMIC DNA]</scope>
    <source>
        <tissue evidence="2">Leaf</tissue>
    </source>
</reference>
<evidence type="ECO:0000313" key="4">
    <source>
        <dbReference type="Proteomes" id="UP000639772"/>
    </source>
</evidence>
<dbReference type="EMBL" id="JADCNL010000007">
    <property type="protein sequence ID" value="KAG0472981.1"/>
    <property type="molecule type" value="Genomic_DNA"/>
</dbReference>
<sequence length="77" mass="8603">MAKSTATTATTINSAFFLRLSSLTSPPRKKQRRKRTVAMYSDFGNFDPPPHAFNDQMPISMVDSCNSNDCLVEQCKV</sequence>
<comment type="caution">
    <text evidence="2">The sequence shown here is derived from an EMBL/GenBank/DDBJ whole genome shotgun (WGS) entry which is preliminary data.</text>
</comment>
<organism evidence="2 4">
    <name type="scientific">Vanilla planifolia</name>
    <name type="common">Vanilla</name>
    <dbReference type="NCBI Taxonomy" id="51239"/>
    <lineage>
        <taxon>Eukaryota</taxon>
        <taxon>Viridiplantae</taxon>
        <taxon>Streptophyta</taxon>
        <taxon>Embryophyta</taxon>
        <taxon>Tracheophyta</taxon>
        <taxon>Spermatophyta</taxon>
        <taxon>Magnoliopsida</taxon>
        <taxon>Liliopsida</taxon>
        <taxon>Asparagales</taxon>
        <taxon>Orchidaceae</taxon>
        <taxon>Vanilloideae</taxon>
        <taxon>Vanilleae</taxon>
        <taxon>Vanilla</taxon>
    </lineage>
</organism>
<evidence type="ECO:0000313" key="3">
    <source>
        <dbReference type="Proteomes" id="UP000636800"/>
    </source>
</evidence>
<keyword evidence="3" id="KW-1185">Reference proteome</keyword>
<dbReference type="Proteomes" id="UP000639772">
    <property type="component" value="Chromosome 7"/>
</dbReference>
<dbReference type="Proteomes" id="UP000636800">
    <property type="component" value="Chromosome 7"/>
</dbReference>
<gene>
    <name evidence="2" type="ORF">HPP92_014427</name>
    <name evidence="1" type="ORF">HPP92_014838</name>
</gene>
<name>A0A835QJZ9_VANPL</name>
<evidence type="ECO:0000313" key="2">
    <source>
        <dbReference type="EMBL" id="KAG0474741.1"/>
    </source>
</evidence>
<evidence type="ECO:0000313" key="1">
    <source>
        <dbReference type="EMBL" id="KAG0472981.1"/>
    </source>
</evidence>
<accession>A0A835QJZ9</accession>
<dbReference type="AlphaFoldDB" id="A0A835QJZ9"/>
<dbReference type="EMBL" id="JADCNM010000007">
    <property type="protein sequence ID" value="KAG0474741.1"/>
    <property type="molecule type" value="Genomic_DNA"/>
</dbReference>